<reference evidence="4" key="1">
    <citation type="submission" date="2015-06" db="EMBL/GenBank/DDBJ databases">
        <title>Expansion of signal transduction pathways in fungi by whole-genome duplication.</title>
        <authorList>
            <consortium name="DOE Joint Genome Institute"/>
            <person name="Corrochano L.M."/>
            <person name="Kuo A."/>
            <person name="Marcet-Houben M."/>
            <person name="Polaino S."/>
            <person name="Salamov A."/>
            <person name="Villalobos J.M."/>
            <person name="Alvarez M.I."/>
            <person name="Avalos J."/>
            <person name="Benito E.P."/>
            <person name="Benoit I."/>
            <person name="Burger G."/>
            <person name="Camino L.P."/>
            <person name="Canovas D."/>
            <person name="Cerda-Olmedo E."/>
            <person name="Cheng J.-F."/>
            <person name="Dominguez A."/>
            <person name="Elias M."/>
            <person name="Eslava A.P."/>
            <person name="Glaser F."/>
            <person name="Grimwood J."/>
            <person name="Gutierrez G."/>
            <person name="Heitman J."/>
            <person name="Henrissat B."/>
            <person name="Iturriaga E.A."/>
            <person name="Lang B.F."/>
            <person name="Lavin J.L."/>
            <person name="Lee S."/>
            <person name="Li W."/>
            <person name="Lindquist E."/>
            <person name="Lopez-Garcia S."/>
            <person name="Luque E.M."/>
            <person name="Marcos A.T."/>
            <person name="Martin J."/>
            <person name="McCluskey K."/>
            <person name="Medina H.R."/>
            <person name="Miralles-Duran A."/>
            <person name="Miyazaki A."/>
            <person name="Munoz-Torres E."/>
            <person name="Oguiza J.A."/>
            <person name="Ohm R."/>
            <person name="Olmedo M."/>
            <person name="Orejas M."/>
            <person name="Ortiz-Castellanos L."/>
            <person name="Pisabarro A.G."/>
            <person name="Rodriguez-Romero J."/>
            <person name="Ruiz-Herrera J."/>
            <person name="Ruiz-Vazquez R."/>
            <person name="Sanz C."/>
            <person name="Schackwitz W."/>
            <person name="Schmutz J."/>
            <person name="Shahriari M."/>
            <person name="Shelest E."/>
            <person name="Silva-Franco F."/>
            <person name="Soanes D."/>
            <person name="Syed K."/>
            <person name="Tagua V.G."/>
            <person name="Talbot N.J."/>
            <person name="Thon M."/>
            <person name="De vries R.P."/>
            <person name="Wiebenga A."/>
            <person name="Yadav J.S."/>
            <person name="Braun E.L."/>
            <person name="Baker S."/>
            <person name="Garre V."/>
            <person name="Horwitz B."/>
            <person name="Torres-Martinez S."/>
            <person name="Idnurm A."/>
            <person name="Herrera-Estrella A."/>
            <person name="Gabaldon T."/>
            <person name="Grigoriev I.V."/>
        </authorList>
    </citation>
    <scope>NUCLEOTIDE SEQUENCE [LARGE SCALE GENOMIC DNA]</scope>
    <source>
        <strain evidence="4">NRRL 1555(-)</strain>
    </source>
</reference>
<organism evidence="3 4">
    <name type="scientific">Phycomyces blakesleeanus (strain ATCC 8743b / DSM 1359 / FGSC 10004 / NBRC 33097 / NRRL 1555)</name>
    <dbReference type="NCBI Taxonomy" id="763407"/>
    <lineage>
        <taxon>Eukaryota</taxon>
        <taxon>Fungi</taxon>
        <taxon>Fungi incertae sedis</taxon>
        <taxon>Mucoromycota</taxon>
        <taxon>Mucoromycotina</taxon>
        <taxon>Mucoromycetes</taxon>
        <taxon>Mucorales</taxon>
        <taxon>Phycomycetaceae</taxon>
        <taxon>Phycomyces</taxon>
    </lineage>
</organism>
<dbReference type="AlphaFoldDB" id="A0A162WLQ9"/>
<dbReference type="PRINTS" id="PR01438">
    <property type="entry name" value="UNVRSLSTRESS"/>
</dbReference>
<dbReference type="InterPro" id="IPR006015">
    <property type="entry name" value="Universal_stress_UspA"/>
</dbReference>
<dbReference type="InParanoid" id="A0A162WLQ9"/>
<dbReference type="InterPro" id="IPR006016">
    <property type="entry name" value="UspA"/>
</dbReference>
<feature type="compositionally biased region" description="Basic and acidic residues" evidence="1">
    <location>
        <begin position="11"/>
        <end position="22"/>
    </location>
</feature>
<name>A0A162WLQ9_PHYB8</name>
<dbReference type="Proteomes" id="UP000077315">
    <property type="component" value="Unassembled WGS sequence"/>
</dbReference>
<dbReference type="InterPro" id="IPR014729">
    <property type="entry name" value="Rossmann-like_a/b/a_fold"/>
</dbReference>
<dbReference type="EMBL" id="KV440993">
    <property type="protein sequence ID" value="OAD68915.1"/>
    <property type="molecule type" value="Genomic_DNA"/>
</dbReference>
<protein>
    <recommendedName>
        <fullName evidence="2">UspA domain-containing protein</fullName>
    </recommendedName>
</protein>
<dbReference type="PANTHER" id="PTHR31964">
    <property type="entry name" value="ADENINE NUCLEOTIDE ALPHA HYDROLASES-LIKE SUPERFAMILY PROTEIN"/>
    <property type="match status" value="1"/>
</dbReference>
<sequence length="180" mass="20361">MGTKDTNVDLSHTHDPEQEATKTRTAVISIDDHSDYVVEWALENFIRPETDMVVLIHVRHLDVPVAPYINPTGYIEDNDEVGRERSHRLLRGFAKELKKRNILCRAISIIGEPKTEILRKTREVKADVLIMGSRKLGTIKRTLLGSVSDHCVHHCTCSIIIASPKEAEEAPQKSHSFFSK</sequence>
<dbReference type="GeneID" id="29002630"/>
<feature type="domain" description="UspA" evidence="2">
    <location>
        <begin position="31"/>
        <end position="161"/>
    </location>
</feature>
<proteinExistence type="predicted"/>
<dbReference type="VEuPathDB" id="FungiDB:PHYBLDRAFT_67019"/>
<evidence type="ECO:0000313" key="3">
    <source>
        <dbReference type="EMBL" id="OAD68915.1"/>
    </source>
</evidence>
<dbReference type="STRING" id="763407.A0A162WLQ9"/>
<evidence type="ECO:0000256" key="1">
    <source>
        <dbReference type="SAM" id="MobiDB-lite"/>
    </source>
</evidence>
<dbReference type="CDD" id="cd23659">
    <property type="entry name" value="USP_At3g01520-like"/>
    <property type="match status" value="1"/>
</dbReference>
<accession>A0A162WLQ9</accession>
<dbReference type="PANTHER" id="PTHR31964:SF113">
    <property type="entry name" value="USPA DOMAIN-CONTAINING PROTEIN"/>
    <property type="match status" value="1"/>
</dbReference>
<evidence type="ECO:0000313" key="4">
    <source>
        <dbReference type="Proteomes" id="UP000077315"/>
    </source>
</evidence>
<dbReference type="OrthoDB" id="843225at2759"/>
<feature type="compositionally biased region" description="Polar residues" evidence="1">
    <location>
        <begin position="1"/>
        <end position="10"/>
    </location>
</feature>
<dbReference type="SUPFAM" id="SSF52402">
    <property type="entry name" value="Adenine nucleotide alpha hydrolases-like"/>
    <property type="match status" value="1"/>
</dbReference>
<dbReference type="RefSeq" id="XP_018286955.1">
    <property type="nucleotide sequence ID" value="XM_018441724.1"/>
</dbReference>
<dbReference type="Pfam" id="PF00582">
    <property type="entry name" value="Usp"/>
    <property type="match status" value="1"/>
</dbReference>
<evidence type="ECO:0000259" key="2">
    <source>
        <dbReference type="Pfam" id="PF00582"/>
    </source>
</evidence>
<gene>
    <name evidence="3" type="ORF">PHYBLDRAFT_67019</name>
</gene>
<dbReference type="Gene3D" id="3.40.50.620">
    <property type="entry name" value="HUPs"/>
    <property type="match status" value="1"/>
</dbReference>
<keyword evidence="4" id="KW-1185">Reference proteome</keyword>
<feature type="region of interest" description="Disordered" evidence="1">
    <location>
        <begin position="1"/>
        <end position="22"/>
    </location>
</feature>